<sequence length="353" mass="37938">MSTWLTILAFLPIVIIGYLLWCVARPVFSPAVEAYRHRVPFEDFGEGPLSTKTFLLLFTSCLNALGAGFKLGTNFDARPMDHPTWYHSRAAFYVFNFTIDTIILYAYFVFRIDKIFWVPNGAKGPGEYNPRPNAVRPNVARPNPARPRNEEQPQPAGEGIPLEDFGEGQDGHQPVRAADRDAEREAENQPAVPAPDAPGTPKPPEHVLSSTFLAGSSTSVPQSSTSEGGAQALSSGIRPPPPSFTYSGANSTTGLLSNPAQPSSSSVNERGPGAATAGTVGNTGNNYATSGWTGPSHLREEPSAVIEGEGDGRSNSSTQPSVRPGEFTFFSSVVPQASRWFYTLPTSVSAWHL</sequence>
<dbReference type="Proteomes" id="UP001451303">
    <property type="component" value="Unassembled WGS sequence"/>
</dbReference>
<feature type="compositionally biased region" description="Polar residues" evidence="1">
    <location>
        <begin position="244"/>
        <end position="268"/>
    </location>
</feature>
<dbReference type="Pfam" id="PF11309">
    <property type="entry name" value="DUF3112"/>
    <property type="match status" value="1"/>
</dbReference>
<feature type="region of interest" description="Disordered" evidence="1">
    <location>
        <begin position="126"/>
        <end position="298"/>
    </location>
</feature>
<keyword evidence="2" id="KW-0472">Membrane</keyword>
<feature type="compositionally biased region" description="Basic and acidic residues" evidence="1">
    <location>
        <begin position="177"/>
        <end position="187"/>
    </location>
</feature>
<comment type="caution">
    <text evidence="3">The sequence shown here is derived from an EMBL/GenBank/DDBJ whole genome shotgun (WGS) entry which is preliminary data.</text>
</comment>
<feature type="compositionally biased region" description="Low complexity" evidence="1">
    <location>
        <begin position="216"/>
        <end position="226"/>
    </location>
</feature>
<dbReference type="PANTHER" id="PTHR35184">
    <property type="entry name" value="YALI0C10208P"/>
    <property type="match status" value="1"/>
</dbReference>
<keyword evidence="2" id="KW-0812">Transmembrane</keyword>
<organism evidence="3 4">
    <name type="scientific">Neurospora intermedia</name>
    <dbReference type="NCBI Taxonomy" id="5142"/>
    <lineage>
        <taxon>Eukaryota</taxon>
        <taxon>Fungi</taxon>
        <taxon>Dikarya</taxon>
        <taxon>Ascomycota</taxon>
        <taxon>Pezizomycotina</taxon>
        <taxon>Sordariomycetes</taxon>
        <taxon>Sordariomycetidae</taxon>
        <taxon>Sordariales</taxon>
        <taxon>Sordariaceae</taxon>
        <taxon>Neurospora</taxon>
    </lineage>
</organism>
<feature type="transmembrane region" description="Helical" evidence="2">
    <location>
        <begin position="49"/>
        <end position="70"/>
    </location>
</feature>
<dbReference type="EMBL" id="JAVLET010000018">
    <property type="protein sequence ID" value="KAL0465217.1"/>
    <property type="molecule type" value="Genomic_DNA"/>
</dbReference>
<proteinExistence type="predicted"/>
<feature type="transmembrane region" description="Helical" evidence="2">
    <location>
        <begin position="90"/>
        <end position="110"/>
    </location>
</feature>
<keyword evidence="2" id="KW-1133">Transmembrane helix</keyword>
<dbReference type="InterPro" id="IPR021460">
    <property type="entry name" value="DUF3112"/>
</dbReference>
<feature type="transmembrane region" description="Helical" evidence="2">
    <location>
        <begin position="6"/>
        <end position="28"/>
    </location>
</feature>
<feature type="compositionally biased region" description="Low complexity" evidence="1">
    <location>
        <begin position="273"/>
        <end position="289"/>
    </location>
</feature>
<dbReference type="PANTHER" id="PTHR35184:SF1">
    <property type="entry name" value="INTEGRAL MEMBRANE PROTEIN"/>
    <property type="match status" value="1"/>
</dbReference>
<feature type="compositionally biased region" description="Pro residues" evidence="1">
    <location>
        <begin position="192"/>
        <end position="202"/>
    </location>
</feature>
<name>A0ABR3CXP7_NEUIN</name>
<protein>
    <submittedName>
        <fullName evidence="3">Uncharacterized protein</fullName>
    </submittedName>
</protein>
<evidence type="ECO:0000256" key="1">
    <source>
        <dbReference type="SAM" id="MobiDB-lite"/>
    </source>
</evidence>
<gene>
    <name evidence="3" type="ORF">QR685DRAFT_143049</name>
</gene>
<feature type="compositionally biased region" description="Low complexity" evidence="1">
    <location>
        <begin position="129"/>
        <end position="143"/>
    </location>
</feature>
<evidence type="ECO:0000313" key="4">
    <source>
        <dbReference type="Proteomes" id="UP001451303"/>
    </source>
</evidence>
<keyword evidence="4" id="KW-1185">Reference proteome</keyword>
<accession>A0ABR3CXP7</accession>
<evidence type="ECO:0000256" key="2">
    <source>
        <dbReference type="SAM" id="Phobius"/>
    </source>
</evidence>
<reference evidence="3 4" key="1">
    <citation type="submission" date="2023-09" db="EMBL/GenBank/DDBJ databases">
        <title>Multi-omics analysis of a traditional fermented food reveals byproduct-associated fungal strains for waste-to-food upcycling.</title>
        <authorList>
            <consortium name="Lawrence Berkeley National Laboratory"/>
            <person name="Rekdal V.M."/>
            <person name="Villalobos-Escobedo J.M."/>
            <person name="Rodriguez-Valeron N."/>
            <person name="Garcia M.O."/>
            <person name="Vasquez D.P."/>
            <person name="Damayanti I."/>
            <person name="Sorensen P.M."/>
            <person name="Baidoo E.E."/>
            <person name="De Carvalho A.C."/>
            <person name="Riley R."/>
            <person name="Lipzen A."/>
            <person name="He G."/>
            <person name="Yan M."/>
            <person name="Haridas S."/>
            <person name="Daum C."/>
            <person name="Yoshinaga Y."/>
            <person name="Ng V."/>
            <person name="Grigoriev I.V."/>
            <person name="Munk R."/>
            <person name="Nuraida L."/>
            <person name="Wijaya C.H."/>
            <person name="Morales P.-C."/>
            <person name="Keasling J.D."/>
        </authorList>
    </citation>
    <scope>NUCLEOTIDE SEQUENCE [LARGE SCALE GENOMIC DNA]</scope>
    <source>
        <strain evidence="3 4">FGSC 2613</strain>
    </source>
</reference>
<evidence type="ECO:0000313" key="3">
    <source>
        <dbReference type="EMBL" id="KAL0465217.1"/>
    </source>
</evidence>